<feature type="domain" description="PLD phosphodiesterase" evidence="14">
    <location>
        <begin position="406"/>
        <end position="445"/>
    </location>
</feature>
<keyword evidence="7 13" id="KW-1133">Transmembrane helix</keyword>
<name>M1UH93_9CORY</name>
<evidence type="ECO:0000256" key="11">
    <source>
        <dbReference type="ARBA" id="ARBA00023264"/>
    </source>
</evidence>
<evidence type="ECO:0000256" key="4">
    <source>
        <dbReference type="ARBA" id="ARBA00022679"/>
    </source>
</evidence>
<dbReference type="EMBL" id="CP004354">
    <property type="protein sequence ID" value="AGG67745.1"/>
    <property type="molecule type" value="Genomic_DNA"/>
</dbReference>
<evidence type="ECO:0000313" key="16">
    <source>
        <dbReference type="Proteomes" id="UP000011760"/>
    </source>
</evidence>
<keyword evidence="6" id="KW-0677">Repeat</keyword>
<dbReference type="HOGENOM" id="CLU_038053_1_0_11"/>
<dbReference type="OrthoDB" id="9762009at2"/>
<proteinExistence type="predicted"/>
<reference evidence="15 16" key="1">
    <citation type="submission" date="2013-02" db="EMBL/GenBank/DDBJ databases">
        <title>The complete genome sequence of Corynebacterium callunae DSM 20147.</title>
        <authorList>
            <person name="Ruckert C."/>
            <person name="Albersmeier A."/>
            <person name="Kalinowski J."/>
        </authorList>
    </citation>
    <scope>NUCLEOTIDE SEQUENCE [LARGE SCALE GENOMIC DNA]</scope>
    <source>
        <strain evidence="15 16">DSM 20147</strain>
    </source>
</reference>
<keyword evidence="5 13" id="KW-0812">Transmembrane</keyword>
<sequence>MSFEVNLELWQSIGLLIDYSIKILAIGYVPEGRRPSSSTAWLLAILLIPFLGLPLFLLMGSPYINRRRHRIQQEVNDLIENVHEDVPDSPVGMELSPELRSVIRLNRRLTSMPALTGVNHGVYSDYRETLNRMTEVVDSAKHYVYVEIYIMAWSPLTKPFFESLERAVQRGVKVRLLFDHVGSWKYPGYRKLKKQLTLMGIDWYLMLPLQPWRRRFRRPDLRNHRKMLIVDGHTGFIGSQNMIDPSYLMRRNVKIGREWIDVMVEMSGPIVSSLEMTFAGDWFVESNEALDISDHQEAHESTPNTDQKSDTNVVQIVPSGPGYTTEPNLRMFNSIVHHAKKRLVLCSPYFIPDESLLEAVTSACYRGVRVELLVSEQADQFMVDHAQSSYYQSLLEAGVIIYQFPKPTVLHSKFVLADPDISDDPAAPVLEPLGVVGSSNLDMRSFGLNYEVSMMIAKGNLIQDLNKLTAQYQAKSTRLTLDKWNQRSWGRRYVDNVMRLTSALQ</sequence>
<keyword evidence="10" id="KW-0594">Phospholipid biosynthesis</keyword>
<dbReference type="SUPFAM" id="SSF56024">
    <property type="entry name" value="Phospholipase D/nuclease"/>
    <property type="match status" value="2"/>
</dbReference>
<evidence type="ECO:0000256" key="5">
    <source>
        <dbReference type="ARBA" id="ARBA00022692"/>
    </source>
</evidence>
<dbReference type="Pfam" id="PF13091">
    <property type="entry name" value="PLDc_2"/>
    <property type="match status" value="2"/>
</dbReference>
<feature type="domain" description="PLD phosphodiesterase" evidence="14">
    <location>
        <begin position="219"/>
        <end position="246"/>
    </location>
</feature>
<dbReference type="InterPro" id="IPR001736">
    <property type="entry name" value="PLipase_D/transphosphatidylase"/>
</dbReference>
<dbReference type="KEGG" id="ccn:H924_11585"/>
<dbReference type="NCBIfam" id="TIGR04265">
    <property type="entry name" value="bac_cardiolipin"/>
    <property type="match status" value="1"/>
</dbReference>
<dbReference type="RefSeq" id="WP_015652171.1">
    <property type="nucleotide sequence ID" value="NC_020506.1"/>
</dbReference>
<evidence type="ECO:0000256" key="7">
    <source>
        <dbReference type="ARBA" id="ARBA00022989"/>
    </source>
</evidence>
<comment type="subcellular location">
    <subcellularLocation>
        <location evidence="1">Cell membrane</location>
        <topology evidence="1">Multi-pass membrane protein</topology>
    </subcellularLocation>
</comment>
<dbReference type="PROSITE" id="PS50035">
    <property type="entry name" value="PLD"/>
    <property type="match status" value="2"/>
</dbReference>
<organism evidence="15 16">
    <name type="scientific">Corynebacterium callunae DSM 20147</name>
    <dbReference type="NCBI Taxonomy" id="1121353"/>
    <lineage>
        <taxon>Bacteria</taxon>
        <taxon>Bacillati</taxon>
        <taxon>Actinomycetota</taxon>
        <taxon>Actinomycetes</taxon>
        <taxon>Mycobacteriales</taxon>
        <taxon>Corynebacteriaceae</taxon>
        <taxon>Corynebacterium</taxon>
    </lineage>
</organism>
<evidence type="ECO:0000256" key="2">
    <source>
        <dbReference type="ARBA" id="ARBA00022475"/>
    </source>
</evidence>
<feature type="transmembrane region" description="Helical" evidence="13">
    <location>
        <begin position="41"/>
        <end position="64"/>
    </location>
</feature>
<keyword evidence="16" id="KW-1185">Reference proteome</keyword>
<keyword evidence="8" id="KW-0443">Lipid metabolism</keyword>
<evidence type="ECO:0000256" key="8">
    <source>
        <dbReference type="ARBA" id="ARBA00023098"/>
    </source>
</evidence>
<evidence type="ECO:0000256" key="1">
    <source>
        <dbReference type="ARBA" id="ARBA00004651"/>
    </source>
</evidence>
<dbReference type="InterPro" id="IPR022924">
    <property type="entry name" value="Cardiolipin_synthase"/>
</dbReference>
<dbReference type="PANTHER" id="PTHR21248:SF22">
    <property type="entry name" value="PHOSPHOLIPASE D"/>
    <property type="match status" value="1"/>
</dbReference>
<dbReference type="PANTHER" id="PTHR21248">
    <property type="entry name" value="CARDIOLIPIN SYNTHASE"/>
    <property type="match status" value="1"/>
</dbReference>
<dbReference type="GO" id="GO:0032049">
    <property type="term" value="P:cardiolipin biosynthetic process"/>
    <property type="evidence" value="ECO:0007669"/>
    <property type="project" value="UniProtKB-UniRule"/>
</dbReference>
<keyword evidence="4" id="KW-0808">Transferase</keyword>
<dbReference type="Gene3D" id="3.30.870.10">
    <property type="entry name" value="Endonuclease Chain A"/>
    <property type="match status" value="2"/>
</dbReference>
<gene>
    <name evidence="15" type="ORF">H924_11585</name>
</gene>
<dbReference type="Proteomes" id="UP000011760">
    <property type="component" value="Chromosome"/>
</dbReference>
<evidence type="ECO:0000256" key="12">
    <source>
        <dbReference type="NCBIfam" id="TIGR04265"/>
    </source>
</evidence>
<dbReference type="Pfam" id="PF13396">
    <property type="entry name" value="PLDc_N"/>
    <property type="match status" value="1"/>
</dbReference>
<evidence type="ECO:0000256" key="6">
    <source>
        <dbReference type="ARBA" id="ARBA00022737"/>
    </source>
</evidence>
<keyword evidence="3" id="KW-0444">Lipid biosynthesis</keyword>
<dbReference type="AlphaFoldDB" id="M1UH93"/>
<evidence type="ECO:0000256" key="13">
    <source>
        <dbReference type="SAM" id="Phobius"/>
    </source>
</evidence>
<dbReference type="PATRIC" id="fig|1121353.3.peg.2366"/>
<protein>
    <recommendedName>
        <fullName evidence="12">Cardiolipin synthase</fullName>
        <ecNumber evidence="12">2.7.8.-</ecNumber>
    </recommendedName>
</protein>
<dbReference type="STRING" id="1121353.H924_11585"/>
<keyword evidence="9 13" id="KW-0472">Membrane</keyword>
<evidence type="ECO:0000313" key="15">
    <source>
        <dbReference type="EMBL" id="AGG67745.1"/>
    </source>
</evidence>
<dbReference type="GO" id="GO:0005886">
    <property type="term" value="C:plasma membrane"/>
    <property type="evidence" value="ECO:0007669"/>
    <property type="project" value="UniProtKB-SubCell"/>
</dbReference>
<dbReference type="EC" id="2.7.8.-" evidence="12"/>
<evidence type="ECO:0000259" key="14">
    <source>
        <dbReference type="PROSITE" id="PS50035"/>
    </source>
</evidence>
<evidence type="ECO:0000256" key="10">
    <source>
        <dbReference type="ARBA" id="ARBA00023209"/>
    </source>
</evidence>
<keyword evidence="2" id="KW-1003">Cell membrane</keyword>
<feature type="transmembrane region" description="Helical" evidence="13">
    <location>
        <begin position="12"/>
        <end position="29"/>
    </location>
</feature>
<accession>M1UH93</accession>
<dbReference type="InterPro" id="IPR027379">
    <property type="entry name" value="CLS_N"/>
</dbReference>
<dbReference type="InterPro" id="IPR025202">
    <property type="entry name" value="PLD-like_dom"/>
</dbReference>
<dbReference type="GO" id="GO:0008808">
    <property type="term" value="F:cardiolipin synthase activity"/>
    <property type="evidence" value="ECO:0007669"/>
    <property type="project" value="UniProtKB-UniRule"/>
</dbReference>
<evidence type="ECO:0000256" key="9">
    <source>
        <dbReference type="ARBA" id="ARBA00023136"/>
    </source>
</evidence>
<dbReference type="eggNOG" id="COG1502">
    <property type="taxonomic scope" value="Bacteria"/>
</dbReference>
<dbReference type="SMART" id="SM00155">
    <property type="entry name" value="PLDc"/>
    <property type="match status" value="2"/>
</dbReference>
<evidence type="ECO:0000256" key="3">
    <source>
        <dbReference type="ARBA" id="ARBA00022516"/>
    </source>
</evidence>
<keyword evidence="11" id="KW-1208">Phospholipid metabolism</keyword>